<organism evidence="3 4">
    <name type="scientific">Monilinia laxa</name>
    <name type="common">Brown rot fungus</name>
    <name type="synonym">Sclerotinia laxa</name>
    <dbReference type="NCBI Taxonomy" id="61186"/>
    <lineage>
        <taxon>Eukaryota</taxon>
        <taxon>Fungi</taxon>
        <taxon>Dikarya</taxon>
        <taxon>Ascomycota</taxon>
        <taxon>Pezizomycotina</taxon>
        <taxon>Leotiomycetes</taxon>
        <taxon>Helotiales</taxon>
        <taxon>Sclerotiniaceae</taxon>
        <taxon>Monilinia</taxon>
    </lineage>
</organism>
<feature type="region of interest" description="Disordered" evidence="1">
    <location>
        <begin position="1"/>
        <end position="20"/>
    </location>
</feature>
<evidence type="ECO:0000259" key="2">
    <source>
        <dbReference type="Pfam" id="PF07985"/>
    </source>
</evidence>
<dbReference type="OrthoDB" id="5318346at2759"/>
<protein>
    <recommendedName>
        <fullName evidence="2">SRR1-like domain-containing protein</fullName>
    </recommendedName>
</protein>
<proteinExistence type="predicted"/>
<accession>A0A5N6K627</accession>
<feature type="compositionally biased region" description="Low complexity" evidence="1">
    <location>
        <begin position="1"/>
        <end position="16"/>
    </location>
</feature>
<evidence type="ECO:0000313" key="3">
    <source>
        <dbReference type="EMBL" id="KAB8298023.1"/>
    </source>
</evidence>
<comment type="caution">
    <text evidence="3">The sequence shown here is derived from an EMBL/GenBank/DDBJ whole genome shotgun (WGS) entry which is preliminary data.</text>
</comment>
<dbReference type="AlphaFoldDB" id="A0A5N6K627"/>
<evidence type="ECO:0000256" key="1">
    <source>
        <dbReference type="SAM" id="MobiDB-lite"/>
    </source>
</evidence>
<keyword evidence="4" id="KW-1185">Reference proteome</keyword>
<feature type="domain" description="SRR1-like" evidence="2">
    <location>
        <begin position="108"/>
        <end position="236"/>
    </location>
</feature>
<dbReference type="EMBL" id="VIGI01000007">
    <property type="protein sequence ID" value="KAB8298023.1"/>
    <property type="molecule type" value="Genomic_DNA"/>
</dbReference>
<dbReference type="InterPro" id="IPR012942">
    <property type="entry name" value="SRR1-like"/>
</dbReference>
<evidence type="ECO:0000313" key="4">
    <source>
        <dbReference type="Proteomes" id="UP000326757"/>
    </source>
</evidence>
<reference evidence="3 4" key="1">
    <citation type="submission" date="2019-06" db="EMBL/GenBank/DDBJ databases">
        <title>Genome Sequence of the Brown Rot Fungal Pathogen Monilinia laxa.</title>
        <authorList>
            <person name="De Miccolis Angelini R.M."/>
            <person name="Landi L."/>
            <person name="Abate D."/>
            <person name="Pollastro S."/>
            <person name="Romanazzi G."/>
            <person name="Faretra F."/>
        </authorList>
    </citation>
    <scope>NUCLEOTIDE SEQUENCE [LARGE SCALE GENOMIC DNA]</scope>
    <source>
        <strain evidence="3 4">Mlax316</strain>
    </source>
</reference>
<dbReference type="PANTHER" id="PTHR42080:SF1">
    <property type="entry name" value="SRR1-LIKE DOMAIN-CONTAINING PROTEIN"/>
    <property type="match status" value="1"/>
</dbReference>
<dbReference type="Proteomes" id="UP000326757">
    <property type="component" value="Unassembled WGS sequence"/>
</dbReference>
<dbReference type="PANTHER" id="PTHR42080">
    <property type="entry name" value="SRR1 DOMAIN-CONTAINING PROTEIN"/>
    <property type="match status" value="1"/>
</dbReference>
<sequence>MSSTSSNLQSSSPSTSWDEGDLIKHELEDGRLLLVSCDDAQKIENVGSRFWKMPDADFWRKNISPFRLEEGELNHTYSYDPYIRWEKSDLDAEFGKYQLRDDDEKKLRALLESMREGKVKPRNVVCIALGSLHNGRASSRERSFAQLAALLKFIQLLDIPQNGQKIVQDPALSPGDARFLDRFGFQVVTDPEAINAIDGETLLFYVRGYDMITERIMDRPRPAMFINDRSLEVQLNRDEDARSAGQKDRATIAMRRLFHSEKVPRIGEGDGMMEVSLYWRRATVKCKAQRFVDAAVEVVSSICYKKQ</sequence>
<dbReference type="Pfam" id="PF07985">
    <property type="entry name" value="SRR1"/>
    <property type="match status" value="1"/>
</dbReference>
<name>A0A5N6K627_MONLA</name>
<gene>
    <name evidence="3" type="ORF">EYC80_001795</name>
</gene>